<keyword evidence="2 5" id="KW-0689">Ribosomal protein</keyword>
<dbReference type="InterPro" id="IPR001865">
    <property type="entry name" value="Ribosomal_uS2"/>
</dbReference>
<feature type="coiled-coil region" evidence="7">
    <location>
        <begin position="128"/>
        <end position="155"/>
    </location>
</feature>
<evidence type="ECO:0000313" key="9">
    <source>
        <dbReference type="EMBL" id="KFI62926.1"/>
    </source>
</evidence>
<dbReference type="PRINTS" id="PR00395">
    <property type="entry name" value="RIBOSOMALS2"/>
</dbReference>
<protein>
    <recommendedName>
        <fullName evidence="4 5">Small ribosomal subunit protein uS2</fullName>
    </recommendedName>
</protein>
<evidence type="ECO:0000256" key="4">
    <source>
        <dbReference type="ARBA" id="ARBA00035256"/>
    </source>
</evidence>
<keyword evidence="7" id="KW-0175">Coiled coil</keyword>
<evidence type="ECO:0000256" key="1">
    <source>
        <dbReference type="ARBA" id="ARBA00006242"/>
    </source>
</evidence>
<dbReference type="OrthoDB" id="9808036at2"/>
<dbReference type="NCBIfam" id="TIGR01011">
    <property type="entry name" value="rpsB_bact"/>
    <property type="match status" value="1"/>
</dbReference>
<dbReference type="Pfam" id="PF00318">
    <property type="entry name" value="Ribosomal_S2"/>
    <property type="match status" value="1"/>
</dbReference>
<evidence type="ECO:0000256" key="7">
    <source>
        <dbReference type="SAM" id="Coils"/>
    </source>
</evidence>
<dbReference type="GO" id="GO:0003735">
    <property type="term" value="F:structural constituent of ribosome"/>
    <property type="evidence" value="ECO:0007669"/>
    <property type="project" value="InterPro"/>
</dbReference>
<keyword evidence="3 5" id="KW-0687">Ribonucleoprotein</keyword>
<dbReference type="EMBL" id="JGYV01000010">
    <property type="protein sequence ID" value="KFI62926.1"/>
    <property type="molecule type" value="Genomic_DNA"/>
</dbReference>
<gene>
    <name evidence="5" type="primary">rpsB</name>
    <name evidence="9" type="ORF">BCUN_0757</name>
</gene>
<evidence type="ECO:0000256" key="2">
    <source>
        <dbReference type="ARBA" id="ARBA00022980"/>
    </source>
</evidence>
<feature type="compositionally biased region" description="Low complexity" evidence="8">
    <location>
        <begin position="291"/>
        <end position="306"/>
    </location>
</feature>
<evidence type="ECO:0000313" key="10">
    <source>
        <dbReference type="Proteomes" id="UP000029067"/>
    </source>
</evidence>
<dbReference type="HAMAP" id="MF_00291_B">
    <property type="entry name" value="Ribosomal_uS2_B"/>
    <property type="match status" value="1"/>
</dbReference>
<evidence type="ECO:0000256" key="3">
    <source>
        <dbReference type="ARBA" id="ARBA00023274"/>
    </source>
</evidence>
<dbReference type="InterPro" id="IPR023591">
    <property type="entry name" value="Ribosomal_uS2_flav_dom_sf"/>
</dbReference>
<sequence length="335" mass="36698">MAQITMSDMLKAGLQFGHQTRRWNPKMKQYILTERNGIYIIDLFKTLDLIDAAYDFIKTTVAHNGTVLFVGTKKQAQEAIKAQATRVNMPYVCERWLGGMLTNFQTVSKRVNRLKELEEMDFTDVHGSGLTKKELLLLEREKDKLEKQLGGIRNMNRTPSAMFVVDINKEALAVSEAHKLGIPVVAIVDTNADPEAVEYPIPANDDAIRGIDLLTTLFADAVADGLLARSGNAAKASDNAGQASDQPMAEWEKDLLTENAHTVSVDVREDAERRGPKDAKDASENLDANSEQARAAGEYAAEQAAADVKAGNADETPVLKEEEAASIADHDASQN</sequence>
<dbReference type="AlphaFoldDB" id="A0A087AVX6"/>
<dbReference type="RefSeq" id="WP_033517437.1">
    <property type="nucleotide sequence ID" value="NZ_JGYV01000010.1"/>
</dbReference>
<name>A0A087AVX6_9BIFI</name>
<evidence type="ECO:0000256" key="5">
    <source>
        <dbReference type="HAMAP-Rule" id="MF_00291"/>
    </source>
</evidence>
<dbReference type="Proteomes" id="UP000029067">
    <property type="component" value="Unassembled WGS sequence"/>
</dbReference>
<feature type="region of interest" description="Disordered" evidence="8">
    <location>
        <begin position="260"/>
        <end position="335"/>
    </location>
</feature>
<dbReference type="FunFam" id="1.10.287.610:FF:000001">
    <property type="entry name" value="30S ribosomal protein S2"/>
    <property type="match status" value="1"/>
</dbReference>
<dbReference type="InterPro" id="IPR018130">
    <property type="entry name" value="Ribosomal_uS2_CS"/>
</dbReference>
<evidence type="ECO:0000256" key="8">
    <source>
        <dbReference type="SAM" id="MobiDB-lite"/>
    </source>
</evidence>
<feature type="compositionally biased region" description="Basic and acidic residues" evidence="8">
    <location>
        <begin position="266"/>
        <end position="283"/>
    </location>
</feature>
<comment type="caution">
    <text evidence="9">The sequence shown here is derived from an EMBL/GenBank/DDBJ whole genome shotgun (WGS) entry which is preliminary data.</text>
</comment>
<dbReference type="Gene3D" id="1.10.287.610">
    <property type="entry name" value="Helix hairpin bin"/>
    <property type="match status" value="1"/>
</dbReference>
<dbReference type="PANTHER" id="PTHR12534:SF0">
    <property type="entry name" value="SMALL RIBOSOMAL SUBUNIT PROTEIN US2M"/>
    <property type="match status" value="1"/>
</dbReference>
<organism evidence="9 10">
    <name type="scientific">Bifidobacterium cuniculi</name>
    <dbReference type="NCBI Taxonomy" id="1688"/>
    <lineage>
        <taxon>Bacteria</taxon>
        <taxon>Bacillati</taxon>
        <taxon>Actinomycetota</taxon>
        <taxon>Actinomycetes</taxon>
        <taxon>Bifidobacteriales</taxon>
        <taxon>Bifidobacteriaceae</taxon>
        <taxon>Bifidobacterium</taxon>
    </lineage>
</organism>
<dbReference type="eggNOG" id="COG0052">
    <property type="taxonomic scope" value="Bacteria"/>
</dbReference>
<dbReference type="SUPFAM" id="SSF52313">
    <property type="entry name" value="Ribosomal protein S2"/>
    <property type="match status" value="1"/>
</dbReference>
<proteinExistence type="inferred from homology"/>
<dbReference type="PANTHER" id="PTHR12534">
    <property type="entry name" value="30S RIBOSOMAL PROTEIN S2 PROKARYOTIC AND ORGANELLAR"/>
    <property type="match status" value="1"/>
</dbReference>
<dbReference type="InterPro" id="IPR005706">
    <property type="entry name" value="Ribosomal_uS2_bac/mit/plastid"/>
</dbReference>
<keyword evidence="10" id="KW-1185">Reference proteome</keyword>
<accession>A0A087AVX6</accession>
<evidence type="ECO:0000256" key="6">
    <source>
        <dbReference type="RuleBase" id="RU003631"/>
    </source>
</evidence>
<dbReference type="GO" id="GO:0006412">
    <property type="term" value="P:translation"/>
    <property type="evidence" value="ECO:0007669"/>
    <property type="project" value="UniProtKB-UniRule"/>
</dbReference>
<dbReference type="GO" id="GO:0022627">
    <property type="term" value="C:cytosolic small ribosomal subunit"/>
    <property type="evidence" value="ECO:0007669"/>
    <property type="project" value="TreeGrafter"/>
</dbReference>
<feature type="compositionally biased region" description="Basic and acidic residues" evidence="8">
    <location>
        <begin position="317"/>
        <end position="335"/>
    </location>
</feature>
<comment type="similarity">
    <text evidence="1 5 6">Belongs to the universal ribosomal protein uS2 family.</text>
</comment>
<dbReference type="STRING" id="1688.BCUN_0757"/>
<dbReference type="CDD" id="cd01425">
    <property type="entry name" value="RPS2"/>
    <property type="match status" value="1"/>
</dbReference>
<dbReference type="PROSITE" id="PS00963">
    <property type="entry name" value="RIBOSOMAL_S2_2"/>
    <property type="match status" value="1"/>
</dbReference>
<dbReference type="Gene3D" id="3.40.50.10490">
    <property type="entry name" value="Glucose-6-phosphate isomerase like protein, domain 1"/>
    <property type="match status" value="1"/>
</dbReference>
<reference evidence="9 10" key="1">
    <citation type="submission" date="2014-03" db="EMBL/GenBank/DDBJ databases">
        <title>Genomics of Bifidobacteria.</title>
        <authorList>
            <person name="Ventura M."/>
            <person name="Milani C."/>
            <person name="Lugli G.A."/>
        </authorList>
    </citation>
    <scope>NUCLEOTIDE SEQUENCE [LARGE SCALE GENOMIC DNA]</scope>
    <source>
        <strain evidence="9 10">LMG 10738</strain>
    </source>
</reference>